<dbReference type="GO" id="GO:0103016">
    <property type="term" value="F:tRNA-uridine 2-sulfurtransferase activity"/>
    <property type="evidence" value="ECO:0007669"/>
    <property type="project" value="UniProtKB-EC"/>
</dbReference>
<keyword evidence="3 9" id="KW-0819">tRNA processing</keyword>
<keyword evidence="5 9" id="KW-0067">ATP-binding</keyword>
<dbReference type="NCBIfam" id="NF001138">
    <property type="entry name" value="PRK00143.1"/>
    <property type="match status" value="1"/>
</dbReference>
<feature type="domain" description="tRNA-specific 2-thiouridylase MnmA-like C-terminal" evidence="10">
    <location>
        <begin position="285"/>
        <end position="355"/>
    </location>
</feature>
<keyword evidence="7 9" id="KW-1015">Disulfide bond</keyword>
<evidence type="ECO:0000313" key="12">
    <source>
        <dbReference type="EMBL" id="MFC6043142.1"/>
    </source>
</evidence>
<keyword evidence="13" id="KW-1185">Reference proteome</keyword>
<dbReference type="InterPro" id="IPR046884">
    <property type="entry name" value="MnmA-like_central"/>
</dbReference>
<comment type="caution">
    <text evidence="9">Lacks conserved residue(s) required for the propagation of feature annotation.</text>
</comment>
<comment type="function">
    <text evidence="9">Catalyzes the 2-thiolation of uridine at the wobble position (U34) of tRNA, leading to the formation of s(2)U34.</text>
</comment>
<feature type="disulfide bond" description="Alternate" evidence="9">
    <location>
        <begin position="101"/>
        <end position="198"/>
    </location>
</feature>
<evidence type="ECO:0000256" key="3">
    <source>
        <dbReference type="ARBA" id="ARBA00022694"/>
    </source>
</evidence>
<evidence type="ECO:0000259" key="11">
    <source>
        <dbReference type="Pfam" id="PF20259"/>
    </source>
</evidence>
<evidence type="ECO:0000313" key="13">
    <source>
        <dbReference type="Proteomes" id="UP001596135"/>
    </source>
</evidence>
<feature type="binding site" evidence="9">
    <location>
        <position position="125"/>
    </location>
    <ligand>
        <name>ATP</name>
        <dbReference type="ChEBI" id="CHEBI:30616"/>
    </ligand>
</feature>
<evidence type="ECO:0000256" key="8">
    <source>
        <dbReference type="ARBA" id="ARBA00051542"/>
    </source>
</evidence>
<dbReference type="RefSeq" id="WP_379152956.1">
    <property type="nucleotide sequence ID" value="NZ_JBHSRJ010000004.1"/>
</dbReference>
<feature type="region of interest" description="Interaction with tRNA" evidence="9">
    <location>
        <begin position="148"/>
        <end position="150"/>
    </location>
</feature>
<keyword evidence="2 9" id="KW-0808">Transferase</keyword>
<dbReference type="EMBL" id="JBHSRJ010000004">
    <property type="protein sequence ID" value="MFC6043142.1"/>
    <property type="molecule type" value="Genomic_DNA"/>
</dbReference>
<feature type="site" description="Interaction with tRNA" evidence="9">
    <location>
        <position position="339"/>
    </location>
</feature>
<dbReference type="InterPro" id="IPR004506">
    <property type="entry name" value="MnmA-like"/>
</dbReference>
<dbReference type="InterPro" id="IPR014729">
    <property type="entry name" value="Rossmann-like_a/b/a_fold"/>
</dbReference>
<feature type="binding site" evidence="9">
    <location>
        <begin position="6"/>
        <end position="13"/>
    </location>
    <ligand>
        <name>ATP</name>
        <dbReference type="ChEBI" id="CHEBI:30616"/>
    </ligand>
</feature>
<proteinExistence type="inferred from homology"/>
<organism evidence="12 13">
    <name type="scientific">Nocardioides hankookensis</name>
    <dbReference type="NCBI Taxonomy" id="443157"/>
    <lineage>
        <taxon>Bacteria</taxon>
        <taxon>Bacillati</taxon>
        <taxon>Actinomycetota</taxon>
        <taxon>Actinomycetes</taxon>
        <taxon>Propionibacteriales</taxon>
        <taxon>Nocardioidaceae</taxon>
        <taxon>Nocardioides</taxon>
    </lineage>
</organism>
<evidence type="ECO:0000256" key="6">
    <source>
        <dbReference type="ARBA" id="ARBA00022884"/>
    </source>
</evidence>
<dbReference type="PANTHER" id="PTHR11933:SF5">
    <property type="entry name" value="MITOCHONDRIAL TRNA-SPECIFIC 2-THIOURIDYLASE 1"/>
    <property type="match status" value="1"/>
</dbReference>
<dbReference type="EC" id="2.8.1.13" evidence="9"/>
<comment type="subcellular location">
    <subcellularLocation>
        <location evidence="9">Cytoplasm</location>
    </subcellularLocation>
</comment>
<dbReference type="NCBIfam" id="TIGR00420">
    <property type="entry name" value="trmU"/>
    <property type="match status" value="1"/>
</dbReference>
<protein>
    <recommendedName>
        <fullName evidence="9">tRNA-specific 2-thiouridylase MnmA</fullName>
        <ecNumber evidence="9">2.8.1.13</ecNumber>
    </recommendedName>
</protein>
<dbReference type="Pfam" id="PF20258">
    <property type="entry name" value="tRNA_Me_trans_C"/>
    <property type="match status" value="1"/>
</dbReference>
<evidence type="ECO:0000256" key="7">
    <source>
        <dbReference type="ARBA" id="ARBA00023157"/>
    </source>
</evidence>
<comment type="catalytic activity">
    <reaction evidence="8 9">
        <text>S-sulfanyl-L-cysteinyl-[protein] + uridine(34) in tRNA + AH2 + ATP = 2-thiouridine(34) in tRNA + L-cysteinyl-[protein] + A + AMP + diphosphate + H(+)</text>
        <dbReference type="Rhea" id="RHEA:47032"/>
        <dbReference type="Rhea" id="RHEA-COMP:10131"/>
        <dbReference type="Rhea" id="RHEA-COMP:11726"/>
        <dbReference type="Rhea" id="RHEA-COMP:11727"/>
        <dbReference type="Rhea" id="RHEA-COMP:11728"/>
        <dbReference type="ChEBI" id="CHEBI:13193"/>
        <dbReference type="ChEBI" id="CHEBI:15378"/>
        <dbReference type="ChEBI" id="CHEBI:17499"/>
        <dbReference type="ChEBI" id="CHEBI:29950"/>
        <dbReference type="ChEBI" id="CHEBI:30616"/>
        <dbReference type="ChEBI" id="CHEBI:33019"/>
        <dbReference type="ChEBI" id="CHEBI:61963"/>
        <dbReference type="ChEBI" id="CHEBI:65315"/>
        <dbReference type="ChEBI" id="CHEBI:87170"/>
        <dbReference type="ChEBI" id="CHEBI:456215"/>
        <dbReference type="EC" id="2.8.1.13"/>
    </reaction>
</comment>
<dbReference type="PANTHER" id="PTHR11933">
    <property type="entry name" value="TRNA 5-METHYLAMINOMETHYL-2-THIOURIDYLATE -METHYLTRANSFERASE"/>
    <property type="match status" value="1"/>
</dbReference>
<feature type="binding site" evidence="9">
    <location>
        <position position="32"/>
    </location>
    <ligand>
        <name>ATP</name>
        <dbReference type="ChEBI" id="CHEBI:30616"/>
    </ligand>
</feature>
<dbReference type="InterPro" id="IPR046885">
    <property type="entry name" value="MnmA-like_C"/>
</dbReference>
<name>A0ABW1LIW8_9ACTN</name>
<feature type="active site" description="Cysteine persulfide intermediate" evidence="9">
    <location>
        <position position="198"/>
    </location>
</feature>
<keyword evidence="4 9" id="KW-0547">Nucleotide-binding</keyword>
<accession>A0ABW1LIW8</accession>
<feature type="site" description="Interaction with tRNA" evidence="9">
    <location>
        <position position="126"/>
    </location>
</feature>
<comment type="caution">
    <text evidence="12">The sequence shown here is derived from an EMBL/GenBank/DDBJ whole genome shotgun (WGS) entry which is preliminary data.</text>
</comment>
<gene>
    <name evidence="9 12" type="primary">mnmA</name>
    <name evidence="12" type="ORF">ACFPYL_08655</name>
</gene>
<feature type="domain" description="tRNA-specific 2-thiouridylase MnmA-like central" evidence="11">
    <location>
        <begin position="213"/>
        <end position="276"/>
    </location>
</feature>
<comment type="similarity">
    <text evidence="9">Belongs to the MnmA/TRMU family.</text>
</comment>
<evidence type="ECO:0000256" key="5">
    <source>
        <dbReference type="ARBA" id="ARBA00022840"/>
    </source>
</evidence>
<evidence type="ECO:0000256" key="2">
    <source>
        <dbReference type="ARBA" id="ARBA00022679"/>
    </source>
</evidence>
<evidence type="ECO:0000259" key="10">
    <source>
        <dbReference type="Pfam" id="PF20258"/>
    </source>
</evidence>
<dbReference type="Proteomes" id="UP001596135">
    <property type="component" value="Unassembled WGS sequence"/>
</dbReference>
<keyword evidence="6 9" id="KW-0694">RNA-binding</keyword>
<feature type="active site" description="Nucleophile" evidence="9">
    <location>
        <position position="101"/>
    </location>
</feature>
<dbReference type="Gene3D" id="2.40.30.10">
    <property type="entry name" value="Translation factors"/>
    <property type="match status" value="1"/>
</dbReference>
<dbReference type="Pfam" id="PF03054">
    <property type="entry name" value="tRNA_Me_trans"/>
    <property type="match status" value="1"/>
</dbReference>
<dbReference type="Gene3D" id="3.40.50.620">
    <property type="entry name" value="HUPs"/>
    <property type="match status" value="1"/>
</dbReference>
<reference evidence="13" key="1">
    <citation type="journal article" date="2019" name="Int. J. Syst. Evol. Microbiol.">
        <title>The Global Catalogue of Microorganisms (GCM) 10K type strain sequencing project: providing services to taxonomists for standard genome sequencing and annotation.</title>
        <authorList>
            <consortium name="The Broad Institute Genomics Platform"/>
            <consortium name="The Broad Institute Genome Sequencing Center for Infectious Disease"/>
            <person name="Wu L."/>
            <person name="Ma J."/>
        </authorList>
    </citation>
    <scope>NUCLEOTIDE SEQUENCE [LARGE SCALE GENOMIC DNA]</scope>
    <source>
        <strain evidence="13">CCUG 54522</strain>
    </source>
</reference>
<dbReference type="CDD" id="cd01998">
    <property type="entry name" value="MnmA_TRMU-like"/>
    <property type="match status" value="1"/>
</dbReference>
<sequence length="359" mass="38224">MRVVAAMSGGVDSAVAAARAVEAGHDVTGIHLALSRNPASYRSGARGCCTIEDANDARRAADVIGIPFYVWDLSDRFHEDVVEDFMDEYAAGRTPNPCLRCNEKIKFAAVLDRALALGFDAVATGHYAQLRTGADGLIEMHRAVDHGKDQSYVLGVLDQEQLAHSLFPLGDSTKPDVRREAAERGLLVADKPDSHDICFVADGDNAGWLREKLGDRAPNHGGSIVDEAGEVLGEHEGTYGFTIGQRKGLRIGRPAPDGKPRFVLDIEPVSGTVTVGPREHLAVHRLSGIKPRWCGTVPRSLSGTVQLRAHGEELPARVSVGETVEIELLEPAYGIAPGQAAVLYDGSRVVGSATIAATA</sequence>
<dbReference type="Pfam" id="PF20259">
    <property type="entry name" value="tRNA_Me_trans_M"/>
    <property type="match status" value="1"/>
</dbReference>
<keyword evidence="9" id="KW-0963">Cytoplasm</keyword>
<dbReference type="InterPro" id="IPR023382">
    <property type="entry name" value="MnmA-like_central_sf"/>
</dbReference>
<dbReference type="HAMAP" id="MF_00144">
    <property type="entry name" value="tRNA_thiouridyl_MnmA"/>
    <property type="match status" value="1"/>
</dbReference>
<dbReference type="SUPFAM" id="SSF52402">
    <property type="entry name" value="Adenine nucleotide alpha hydrolases-like"/>
    <property type="match status" value="1"/>
</dbReference>
<dbReference type="Gene3D" id="2.30.30.280">
    <property type="entry name" value="Adenine nucleotide alpha hydrolases-like domains"/>
    <property type="match status" value="1"/>
</dbReference>
<evidence type="ECO:0000256" key="9">
    <source>
        <dbReference type="HAMAP-Rule" id="MF_00144"/>
    </source>
</evidence>
<evidence type="ECO:0000256" key="1">
    <source>
        <dbReference type="ARBA" id="ARBA00022555"/>
    </source>
</evidence>
<keyword evidence="1 9" id="KW-0820">tRNA-binding</keyword>
<evidence type="ECO:0000256" key="4">
    <source>
        <dbReference type="ARBA" id="ARBA00022741"/>
    </source>
</evidence>